<keyword evidence="4" id="KW-1185">Reference proteome</keyword>
<name>A0A3M7Q5I5_BRAPC</name>
<organism evidence="3 4">
    <name type="scientific">Brachionus plicatilis</name>
    <name type="common">Marine rotifer</name>
    <name type="synonym">Brachionus muelleri</name>
    <dbReference type="NCBI Taxonomy" id="10195"/>
    <lineage>
        <taxon>Eukaryota</taxon>
        <taxon>Metazoa</taxon>
        <taxon>Spiralia</taxon>
        <taxon>Gnathifera</taxon>
        <taxon>Rotifera</taxon>
        <taxon>Eurotatoria</taxon>
        <taxon>Monogononta</taxon>
        <taxon>Pseudotrocha</taxon>
        <taxon>Ploima</taxon>
        <taxon>Brachionidae</taxon>
        <taxon>Brachionus</taxon>
    </lineage>
</organism>
<reference evidence="3 4" key="1">
    <citation type="journal article" date="2018" name="Sci. Rep.">
        <title>Genomic signatures of local adaptation to the degree of environmental predictability in rotifers.</title>
        <authorList>
            <person name="Franch-Gras L."/>
            <person name="Hahn C."/>
            <person name="Garcia-Roger E.M."/>
            <person name="Carmona M.J."/>
            <person name="Serra M."/>
            <person name="Gomez A."/>
        </authorList>
    </citation>
    <scope>NUCLEOTIDE SEQUENCE [LARGE SCALE GENOMIC DNA]</scope>
    <source>
        <strain evidence="3">HYR1</strain>
    </source>
</reference>
<feature type="compositionally biased region" description="Acidic residues" evidence="1">
    <location>
        <begin position="31"/>
        <end position="43"/>
    </location>
</feature>
<evidence type="ECO:0000256" key="1">
    <source>
        <dbReference type="SAM" id="MobiDB-lite"/>
    </source>
</evidence>
<dbReference type="Proteomes" id="UP000276133">
    <property type="component" value="Unassembled WGS sequence"/>
</dbReference>
<dbReference type="EMBL" id="REGN01007452">
    <property type="protein sequence ID" value="RNA06261.1"/>
    <property type="molecule type" value="Genomic_DNA"/>
</dbReference>
<dbReference type="Pfam" id="PF10551">
    <property type="entry name" value="MULE"/>
    <property type="match status" value="1"/>
</dbReference>
<feature type="domain" description="MULE transposase" evidence="2">
    <location>
        <begin position="127"/>
        <end position="195"/>
    </location>
</feature>
<feature type="region of interest" description="Disordered" evidence="1">
    <location>
        <begin position="1"/>
        <end position="43"/>
    </location>
</feature>
<proteinExistence type="predicted"/>
<comment type="caution">
    <text evidence="3">The sequence shown here is derived from an EMBL/GenBank/DDBJ whole genome shotgun (WGS) entry which is preliminary data.</text>
</comment>
<evidence type="ECO:0000259" key="2">
    <source>
        <dbReference type="Pfam" id="PF10551"/>
    </source>
</evidence>
<dbReference type="AlphaFoldDB" id="A0A3M7Q5I5"/>
<protein>
    <recommendedName>
        <fullName evidence="2">MULE transposase domain-containing protein</fullName>
    </recommendedName>
</protein>
<dbReference type="OrthoDB" id="10062872at2759"/>
<evidence type="ECO:0000313" key="4">
    <source>
        <dbReference type="Proteomes" id="UP000276133"/>
    </source>
</evidence>
<dbReference type="STRING" id="10195.A0A3M7Q5I5"/>
<accession>A0A3M7Q5I5</accession>
<gene>
    <name evidence="3" type="ORF">BpHYR1_004371</name>
</gene>
<sequence>MIHDRTLNGSEDEYTSTAKNKSNKSNKDGSNTDEDVDENDEIEIPEDIIGSPLDLINRINKANHKSLEEIDVPKELRYTIVKPPNEPQVFLWEDSQDEKRILIFTTQSNLYIFLKHRDWYIDGTFDVSRVIPLVYSLLPNKDLLTYKKLYSMLMPYVKNKPKSINIDFELANITAIRQCFPETKIYGCFFHFTQNMWKHVQAEKKTDEYVLGKDYYYLFRALQSLAFVPLEHVNLVYEYIKKNFASYKVNLKYFETYYLGVKSRIERIPPRFPPELWNVSERIVDSLPRTNNSVEAWHKQFEGCCGKNPGVYKLIQNFREEQKLQELEFSKLRTGKFYSKATDREIRIYHMCTTFDKDDIKGFLSGMAQNLCE</sequence>
<dbReference type="InterPro" id="IPR018289">
    <property type="entry name" value="MULE_transposase_dom"/>
</dbReference>
<evidence type="ECO:0000313" key="3">
    <source>
        <dbReference type="EMBL" id="RNA06261.1"/>
    </source>
</evidence>